<dbReference type="Gene3D" id="3.40.1110.10">
    <property type="entry name" value="Calcium-transporting ATPase, cytoplasmic domain N"/>
    <property type="match status" value="1"/>
</dbReference>
<evidence type="ECO:0000259" key="12">
    <source>
        <dbReference type="Pfam" id="PF00122"/>
    </source>
</evidence>
<keyword evidence="8" id="KW-1278">Translocase</keyword>
<dbReference type="InterPro" id="IPR044492">
    <property type="entry name" value="P_typ_ATPase_HD_dom"/>
</dbReference>
<gene>
    <name evidence="13" type="ordered locus">BMEII0097</name>
</gene>
<keyword evidence="11" id="KW-1003">Cell membrane</keyword>
<dbReference type="PROSITE" id="PS00154">
    <property type="entry name" value="ATPASE_E1_E2"/>
    <property type="match status" value="1"/>
</dbReference>
<dbReference type="GO" id="GO:0005524">
    <property type="term" value="F:ATP binding"/>
    <property type="evidence" value="ECO:0007669"/>
    <property type="project" value="UniProtKB-UniRule"/>
</dbReference>
<dbReference type="InterPro" id="IPR018303">
    <property type="entry name" value="ATPase_P-typ_P_site"/>
</dbReference>
<evidence type="ECO:0000256" key="5">
    <source>
        <dbReference type="ARBA" id="ARBA00022741"/>
    </source>
</evidence>
<dbReference type="GO" id="GO:0005886">
    <property type="term" value="C:plasma membrane"/>
    <property type="evidence" value="ECO:0007669"/>
    <property type="project" value="UniProtKB-SubCell"/>
</dbReference>
<dbReference type="KEGG" id="bme:BMEII0097"/>
<evidence type="ECO:0000256" key="9">
    <source>
        <dbReference type="ARBA" id="ARBA00022989"/>
    </source>
</evidence>
<feature type="transmembrane region" description="Helical" evidence="11">
    <location>
        <begin position="77"/>
        <end position="96"/>
    </location>
</feature>
<dbReference type="AlphaFoldDB" id="Q8YDS8"/>
<evidence type="ECO:0000256" key="7">
    <source>
        <dbReference type="ARBA" id="ARBA00022842"/>
    </source>
</evidence>
<dbReference type="GO" id="GO:0016887">
    <property type="term" value="F:ATP hydrolysis activity"/>
    <property type="evidence" value="ECO:0007669"/>
    <property type="project" value="InterPro"/>
</dbReference>
<keyword evidence="7" id="KW-0460">Magnesium</keyword>
<evidence type="ECO:0000313" key="13">
    <source>
        <dbReference type="EMBL" id="AAL53338.1"/>
    </source>
</evidence>
<dbReference type="PANTHER" id="PTHR43079">
    <property type="entry name" value="PROBABLE CADMIUM/ZINC-TRANSPORTING ATPASE HMA1"/>
    <property type="match status" value="1"/>
</dbReference>
<dbReference type="Pfam" id="PF00702">
    <property type="entry name" value="Hydrolase"/>
    <property type="match status" value="1"/>
</dbReference>
<keyword evidence="5 11" id="KW-0547">Nucleotide-binding</keyword>
<dbReference type="SFLD" id="SFLDF00027">
    <property type="entry name" value="p-type_atpase"/>
    <property type="match status" value="1"/>
</dbReference>
<dbReference type="InterPro" id="IPR059000">
    <property type="entry name" value="ATPase_P-type_domA"/>
</dbReference>
<dbReference type="Gene3D" id="3.40.50.1000">
    <property type="entry name" value="HAD superfamily/HAD-like"/>
    <property type="match status" value="1"/>
</dbReference>
<dbReference type="Gene3D" id="2.70.150.10">
    <property type="entry name" value="Calcium-transporting ATPase, cytoplasmic transduction domain A"/>
    <property type="match status" value="1"/>
</dbReference>
<dbReference type="PRINTS" id="PR00943">
    <property type="entry name" value="CUATPASE"/>
</dbReference>
<dbReference type="InterPro" id="IPR051949">
    <property type="entry name" value="Cation_Transport_ATPase"/>
</dbReference>
<keyword evidence="9 11" id="KW-1133">Transmembrane helix</keyword>
<dbReference type="InterPro" id="IPR023299">
    <property type="entry name" value="ATPase_P-typ_cyto_dom_N"/>
</dbReference>
<keyword evidence="10 11" id="KW-0472">Membrane</keyword>
<dbReference type="EC" id="3.6.1.-" evidence="13"/>
<dbReference type="GO" id="GO:0046872">
    <property type="term" value="F:metal ion binding"/>
    <property type="evidence" value="ECO:0007669"/>
    <property type="project" value="UniProtKB-KW"/>
</dbReference>
<protein>
    <submittedName>
        <fullName evidence="13">Cation-transporting p-type atpase b</fullName>
        <ecNumber evidence="13">3.6.1.-</ecNumber>
    </submittedName>
</protein>
<dbReference type="NCBIfam" id="TIGR01525">
    <property type="entry name" value="ATPase-IB_hvy"/>
    <property type="match status" value="1"/>
</dbReference>
<feature type="domain" description="P-type ATPase A" evidence="12">
    <location>
        <begin position="161"/>
        <end position="261"/>
    </location>
</feature>
<keyword evidence="4 11" id="KW-0479">Metal-binding</keyword>
<evidence type="ECO:0000313" key="14">
    <source>
        <dbReference type="Proteomes" id="UP000000419"/>
    </source>
</evidence>
<evidence type="ECO:0000256" key="11">
    <source>
        <dbReference type="RuleBase" id="RU362081"/>
    </source>
</evidence>
<feature type="transmembrane region" description="Helical" evidence="11">
    <location>
        <begin position="314"/>
        <end position="339"/>
    </location>
</feature>
<dbReference type="SUPFAM" id="SSF81665">
    <property type="entry name" value="Calcium ATPase, transmembrane domain M"/>
    <property type="match status" value="1"/>
</dbReference>
<dbReference type="PIR" id="AG3521">
    <property type="entry name" value="AG3521"/>
</dbReference>
<dbReference type="InterPro" id="IPR008250">
    <property type="entry name" value="ATPase_P-typ_transduc_dom_A_sf"/>
</dbReference>
<feature type="transmembrane region" description="Helical" evidence="11">
    <location>
        <begin position="52"/>
        <end position="72"/>
    </location>
</feature>
<feature type="transmembrane region" description="Helical" evidence="11">
    <location>
        <begin position="645"/>
        <end position="664"/>
    </location>
</feature>
<dbReference type="SUPFAM" id="SSF56784">
    <property type="entry name" value="HAD-like"/>
    <property type="match status" value="1"/>
</dbReference>
<feature type="transmembrane region" description="Helical" evidence="11">
    <location>
        <begin position="116"/>
        <end position="139"/>
    </location>
</feature>
<evidence type="ECO:0000256" key="1">
    <source>
        <dbReference type="ARBA" id="ARBA00004141"/>
    </source>
</evidence>
<dbReference type="InterPro" id="IPR036412">
    <property type="entry name" value="HAD-like_sf"/>
</dbReference>
<dbReference type="Proteomes" id="UP000000419">
    <property type="component" value="Chromosome II"/>
</dbReference>
<keyword evidence="14" id="KW-1185">Reference proteome</keyword>
<keyword evidence="13" id="KW-0378">Hydrolase</keyword>
<dbReference type="Pfam" id="PF00122">
    <property type="entry name" value="E1-E2_ATPase"/>
    <property type="match status" value="1"/>
</dbReference>
<dbReference type="PRINTS" id="PR00119">
    <property type="entry name" value="CATATPASE"/>
</dbReference>
<dbReference type="SUPFAM" id="SSF81653">
    <property type="entry name" value="Calcium ATPase, transduction domain A"/>
    <property type="match status" value="1"/>
</dbReference>
<dbReference type="InterPro" id="IPR001757">
    <property type="entry name" value="P_typ_ATPase"/>
</dbReference>
<dbReference type="GO" id="GO:0030001">
    <property type="term" value="P:metal ion transport"/>
    <property type="evidence" value="ECO:0007669"/>
    <property type="project" value="UniProtKB-ARBA"/>
</dbReference>
<organism evidence="13 14">
    <name type="scientific">Brucella melitensis biotype 1 (strain ATCC 23456 / CCUG 17765 / NCTC 10094 / 16M)</name>
    <dbReference type="NCBI Taxonomy" id="224914"/>
    <lineage>
        <taxon>Bacteria</taxon>
        <taxon>Pseudomonadati</taxon>
        <taxon>Pseudomonadota</taxon>
        <taxon>Alphaproteobacteria</taxon>
        <taxon>Hyphomicrobiales</taxon>
        <taxon>Brucellaceae</taxon>
        <taxon>Brucella/Ochrobactrum group</taxon>
        <taxon>Brucella</taxon>
    </lineage>
</organism>
<dbReference type="NCBIfam" id="TIGR01494">
    <property type="entry name" value="ATPase_P-type"/>
    <property type="match status" value="1"/>
</dbReference>
<evidence type="ECO:0000256" key="4">
    <source>
        <dbReference type="ARBA" id="ARBA00022723"/>
    </source>
</evidence>
<dbReference type="eggNOG" id="COG2217">
    <property type="taxonomic scope" value="Bacteria"/>
</dbReference>
<keyword evidence="6 11" id="KW-0067">ATP-binding</keyword>
<accession>Q8YDS8</accession>
<comment type="similarity">
    <text evidence="2 11">Belongs to the cation transport ATPase (P-type) (TC 3.A.3) family. Type IB subfamily.</text>
</comment>
<dbReference type="InterPro" id="IPR027256">
    <property type="entry name" value="P-typ_ATPase_IB"/>
</dbReference>
<dbReference type="FunFam" id="2.70.150.10:FF:000002">
    <property type="entry name" value="Copper-transporting ATPase 1, putative"/>
    <property type="match status" value="1"/>
</dbReference>
<sequence>MSQSTGYAPFYSSQYPGLRWVNDHQFKMVIIYEVSQVSQASFMPISLTSGRMAMVLTGLTILGIIPATYAFFAGPNALGIVGLSAVFLAGGIPAAWRALKTLWEEYVLDIDLLMVIAAATAAAVGAPFEGAVLLTLFSISTTLEHRAMARARNAVEALMTLRPDTALRERADGIVEEVKAAELCPGDIVVLRPGARVPADSIVFDGEGSMDEATITGESMPVHKSPGSKVFEATVNQNSVLRIKVEHRVAESTVARMIALVTEAQAARAPSERFSDWFGQRYTIGVLAGAVLAFVSFYWLGWPARDAFYRAATLLVAASPCAIVISVPSAILSALAVCARGGVLFKGGKALEMLAEIDIFAFDKTGTLTTGKAEVTGLETLIPESEFLSLLAGLEAHSEHPIAEAIRNYATLHDIQCPDVGRVTAIPSEGVVGHTSTGAEVWAGNSRMVSRKKANVDIAALEALGRHAETVIYLGRGHEILGAVTVADQPRISSVAGLDALRRDGLKKLVMLTGDRRAVALRIGAKLGFSPEDIHADLLPEDKVRLVGALAEGGRVAFVGDGVNDAAAFARSDVGIAMGVAGSEVALQAADVALLSDNMERLAAARRVARRTRRIIRQNLAFAIGAMVLLAFSSLFLSLPMPLAVLGHEGGTVLVVLNGLRLLADPIRGNREK</sequence>
<dbReference type="GO" id="GO:0015662">
    <property type="term" value="F:P-type ion transporter activity"/>
    <property type="evidence" value="ECO:0007669"/>
    <property type="project" value="UniProtKB-ARBA"/>
</dbReference>
<name>Q8YDS8_BRUME</name>
<dbReference type="PANTHER" id="PTHR43079:SF1">
    <property type="entry name" value="CADMIUM_ZINC-TRANSPORTING ATPASE HMA1, CHLOROPLASTIC-RELATED"/>
    <property type="match status" value="1"/>
</dbReference>
<dbReference type="InterPro" id="IPR023214">
    <property type="entry name" value="HAD_sf"/>
</dbReference>
<dbReference type="SFLD" id="SFLDS00003">
    <property type="entry name" value="Haloacid_Dehalogenase"/>
    <property type="match status" value="1"/>
</dbReference>
<keyword evidence="3 11" id="KW-0812">Transmembrane</keyword>
<evidence type="ECO:0000256" key="10">
    <source>
        <dbReference type="ARBA" id="ARBA00023136"/>
    </source>
</evidence>
<reference evidence="13 14" key="1">
    <citation type="journal article" date="2002" name="Proc. Natl. Acad. Sci. U.S.A.">
        <title>The genome sequence of the facultative intracellular pathogen Brucella melitensis.</title>
        <authorList>
            <person name="DelVecchio V.G."/>
            <person name="Kapatral V."/>
            <person name="Redkar R.J."/>
            <person name="Patra G."/>
            <person name="Mujer C."/>
            <person name="Los T."/>
            <person name="Ivanova N."/>
            <person name="Anderson I."/>
            <person name="Bhattacharyya A."/>
            <person name="Lykidis A."/>
            <person name="Reznik G."/>
            <person name="Jablonski L."/>
            <person name="Larsen N."/>
            <person name="D'Souza M."/>
            <person name="Bernal A."/>
            <person name="Mazur M."/>
            <person name="Goltsman E."/>
            <person name="Selkov E."/>
            <person name="Elzer P.H."/>
            <person name="Hagius S."/>
            <person name="O'Callaghan D."/>
            <person name="Letesson J.J."/>
            <person name="Haselkorn R."/>
            <person name="Kyrpides N."/>
            <person name="Overbeek R."/>
        </authorList>
    </citation>
    <scope>NUCLEOTIDE SEQUENCE [LARGE SCALE GENOMIC DNA]</scope>
    <source>
        <strain evidence="14">ATCC 23456 / CCUG 17765 / NCTC 10094 / 16M</strain>
    </source>
</reference>
<feature type="transmembrane region" description="Helical" evidence="11">
    <location>
        <begin position="282"/>
        <end position="302"/>
    </location>
</feature>
<evidence type="ECO:0000256" key="3">
    <source>
        <dbReference type="ARBA" id="ARBA00022692"/>
    </source>
</evidence>
<evidence type="ECO:0000256" key="8">
    <source>
        <dbReference type="ARBA" id="ARBA00022967"/>
    </source>
</evidence>
<evidence type="ECO:0000256" key="2">
    <source>
        <dbReference type="ARBA" id="ARBA00006024"/>
    </source>
</evidence>
<dbReference type="EMBL" id="AE008918">
    <property type="protein sequence ID" value="AAL53338.1"/>
    <property type="molecule type" value="Genomic_DNA"/>
</dbReference>
<proteinExistence type="inferred from homology"/>
<dbReference type="SFLD" id="SFLDG00002">
    <property type="entry name" value="C1.7:_P-type_atpase_like"/>
    <property type="match status" value="1"/>
</dbReference>
<feature type="transmembrane region" description="Helical" evidence="11">
    <location>
        <begin position="620"/>
        <end position="639"/>
    </location>
</feature>
<comment type="subcellular location">
    <subcellularLocation>
        <location evidence="11">Cell membrane</location>
    </subcellularLocation>
    <subcellularLocation>
        <location evidence="1">Membrane</location>
        <topology evidence="1">Multi-pass membrane protein</topology>
    </subcellularLocation>
</comment>
<evidence type="ECO:0000256" key="6">
    <source>
        <dbReference type="ARBA" id="ARBA00022840"/>
    </source>
</evidence>
<dbReference type="InterPro" id="IPR023298">
    <property type="entry name" value="ATPase_P-typ_TM_dom_sf"/>
</dbReference>
<dbReference type="GO" id="GO:0019829">
    <property type="term" value="F:ATPase-coupled monoatomic cation transmembrane transporter activity"/>
    <property type="evidence" value="ECO:0007669"/>
    <property type="project" value="InterPro"/>
</dbReference>